<reference evidence="2 3" key="1">
    <citation type="submission" date="2016-12" db="EMBL/GenBank/DDBJ databases">
        <title>Trade-off between light-utilization and light-protection in marine flavobacteria.</title>
        <authorList>
            <person name="Kumagai Y."/>
            <person name="Yoshizawa S."/>
            <person name="Kogure K."/>
            <person name="Iwasaki W."/>
        </authorList>
    </citation>
    <scope>NUCLEOTIDE SEQUENCE [LARGE SCALE GENOMIC DNA]</scope>
    <source>
        <strain evidence="2 3">NBRC 108759</strain>
    </source>
</reference>
<keyword evidence="1" id="KW-0812">Transmembrane</keyword>
<evidence type="ECO:0000313" key="2">
    <source>
        <dbReference type="EMBL" id="PQJ80110.1"/>
    </source>
</evidence>
<feature type="transmembrane region" description="Helical" evidence="1">
    <location>
        <begin position="148"/>
        <end position="171"/>
    </location>
</feature>
<evidence type="ECO:0000256" key="1">
    <source>
        <dbReference type="SAM" id="Phobius"/>
    </source>
</evidence>
<feature type="transmembrane region" description="Helical" evidence="1">
    <location>
        <begin position="257"/>
        <end position="280"/>
    </location>
</feature>
<protein>
    <submittedName>
        <fullName evidence="2">Uncharacterized protein</fullName>
    </submittedName>
</protein>
<sequence length="515" mass="59002">MKSFLTIIKLDYLQRTRNYNFLITLCASLAIAYTFVPEPNANYSTIRISDYIGFYNSAWFGYVTAIMSSIFLSLIGFYLVNSGVKNDIETKVGQMIASTQTTNFAYLISKTIGNFLLLLTIVCIIFIMSIVLFFLYNDGYPFQIVDFIKPYLIITVPAMFFVASLAVFFEVILAKYQVLQNVVFFFLFCALIAFTPKNKDEFAFDAFGSKIVMYQLEDTVRTLTNTDKTTSMSIGYVLGNTKKANKFEFNGVQFSSLFLISRFFWILISFGLVFLSSKVFHRFSINKKVKSIKKLKIIDSKIGFKEINLSTLIEAKTNYSIFSLIKTEFLLLVRKGKKWLWFVNISGMILLGFLSLEMAHKIVLPILWFLQVHRISDIATKEKSYNMHLFASSSYKPIQRIFASKIIASLLLMFIISLPLILKYSINFEILNAGFIVLGFVFLTFSSILLGQITKGKKLFEVTFFLVTYANINEIPFFDYFGAIKNDLGNIYTILIIILLLLGTTIFLKRKSVQK</sequence>
<feature type="transmembrane region" description="Helical" evidence="1">
    <location>
        <begin position="115"/>
        <end position="136"/>
    </location>
</feature>
<evidence type="ECO:0000313" key="3">
    <source>
        <dbReference type="Proteomes" id="UP000238882"/>
    </source>
</evidence>
<organism evidence="2 3">
    <name type="scientific">Polaribacter porphyrae</name>
    <dbReference type="NCBI Taxonomy" id="1137780"/>
    <lineage>
        <taxon>Bacteria</taxon>
        <taxon>Pseudomonadati</taxon>
        <taxon>Bacteroidota</taxon>
        <taxon>Flavobacteriia</taxon>
        <taxon>Flavobacteriales</taxon>
        <taxon>Flavobacteriaceae</taxon>
    </lineage>
</organism>
<proteinExistence type="predicted"/>
<feature type="transmembrane region" description="Helical" evidence="1">
    <location>
        <begin position="339"/>
        <end position="356"/>
    </location>
</feature>
<accession>A0A2S7WR94</accession>
<dbReference type="OrthoDB" id="6017159at2"/>
<feature type="transmembrane region" description="Helical" evidence="1">
    <location>
        <begin position="20"/>
        <end position="36"/>
    </location>
</feature>
<dbReference type="RefSeq" id="WP_105016706.1">
    <property type="nucleotide sequence ID" value="NZ_MSCN01000001.1"/>
</dbReference>
<dbReference type="AlphaFoldDB" id="A0A2S7WR94"/>
<comment type="caution">
    <text evidence="2">The sequence shown here is derived from an EMBL/GenBank/DDBJ whole genome shotgun (WGS) entry which is preliminary data.</text>
</comment>
<feature type="transmembrane region" description="Helical" evidence="1">
    <location>
        <begin position="430"/>
        <end position="450"/>
    </location>
</feature>
<keyword evidence="1" id="KW-0472">Membrane</keyword>
<feature type="transmembrane region" description="Helical" evidence="1">
    <location>
        <begin position="178"/>
        <end position="195"/>
    </location>
</feature>
<feature type="transmembrane region" description="Helical" evidence="1">
    <location>
        <begin position="489"/>
        <end position="508"/>
    </location>
</feature>
<feature type="transmembrane region" description="Helical" evidence="1">
    <location>
        <begin position="59"/>
        <end position="80"/>
    </location>
</feature>
<gene>
    <name evidence="2" type="ORF">BTO18_13410</name>
</gene>
<dbReference type="EMBL" id="MSCN01000001">
    <property type="protein sequence ID" value="PQJ80110.1"/>
    <property type="molecule type" value="Genomic_DNA"/>
</dbReference>
<feature type="transmembrane region" description="Helical" evidence="1">
    <location>
        <begin position="401"/>
        <end position="424"/>
    </location>
</feature>
<keyword evidence="3" id="KW-1185">Reference proteome</keyword>
<dbReference type="Proteomes" id="UP000238882">
    <property type="component" value="Unassembled WGS sequence"/>
</dbReference>
<keyword evidence="1" id="KW-1133">Transmembrane helix</keyword>
<name>A0A2S7WR94_9FLAO</name>